<feature type="region of interest" description="Disordered" evidence="1">
    <location>
        <begin position="1"/>
        <end position="54"/>
    </location>
</feature>
<reference evidence="2 3" key="1">
    <citation type="submission" date="2020-09" db="EMBL/GenBank/DDBJ databases">
        <title>A novel species.</title>
        <authorList>
            <person name="Gao J."/>
        </authorList>
    </citation>
    <scope>NUCLEOTIDE SEQUENCE [LARGE SCALE GENOMIC DNA]</scope>
    <source>
        <strain evidence="2 3">CRXT-Y-14</strain>
    </source>
</reference>
<gene>
    <name evidence="2" type="ORF">IAG42_26680</name>
</gene>
<dbReference type="RefSeq" id="WP_188339497.1">
    <property type="nucleotide sequence ID" value="NZ_CP061281.1"/>
</dbReference>
<dbReference type="AlphaFoldDB" id="A0A7H1BDL3"/>
<dbReference type="Proteomes" id="UP000516428">
    <property type="component" value="Chromosome"/>
</dbReference>
<evidence type="ECO:0000313" key="3">
    <source>
        <dbReference type="Proteomes" id="UP000516428"/>
    </source>
</evidence>
<evidence type="ECO:0000313" key="2">
    <source>
        <dbReference type="EMBL" id="QNS06818.1"/>
    </source>
</evidence>
<name>A0A7H1BDL3_9ACTN</name>
<dbReference type="EMBL" id="CP061281">
    <property type="protein sequence ID" value="QNS06818.1"/>
    <property type="molecule type" value="Genomic_DNA"/>
</dbReference>
<sequence length="54" mass="5630">MRSAPEVRPEGVHLRGAGNCATSPHRRVDRDDGTARLGGGAIGAHRAAPGDERD</sequence>
<proteinExistence type="predicted"/>
<protein>
    <submittedName>
        <fullName evidence="2">Uncharacterized protein</fullName>
    </submittedName>
</protein>
<feature type="compositionally biased region" description="Basic and acidic residues" evidence="1">
    <location>
        <begin position="1"/>
        <end position="13"/>
    </location>
</feature>
<accession>A0A7H1BDL3</accession>
<keyword evidence="3" id="KW-1185">Reference proteome</keyword>
<dbReference type="KEGG" id="sxn:IAG42_26680"/>
<evidence type="ECO:0000256" key="1">
    <source>
        <dbReference type="SAM" id="MobiDB-lite"/>
    </source>
</evidence>
<organism evidence="2 3">
    <name type="scientific">Streptomyces xanthii</name>
    <dbReference type="NCBI Taxonomy" id="2768069"/>
    <lineage>
        <taxon>Bacteria</taxon>
        <taxon>Bacillati</taxon>
        <taxon>Actinomycetota</taxon>
        <taxon>Actinomycetes</taxon>
        <taxon>Kitasatosporales</taxon>
        <taxon>Streptomycetaceae</taxon>
        <taxon>Streptomyces</taxon>
    </lineage>
</organism>